<evidence type="ECO:0000313" key="5">
    <source>
        <dbReference type="Proteomes" id="UP000054538"/>
    </source>
</evidence>
<evidence type="ECO:0000256" key="2">
    <source>
        <dbReference type="ARBA" id="ARBA00022737"/>
    </source>
</evidence>
<dbReference type="InterPro" id="IPR015943">
    <property type="entry name" value="WD40/YVTN_repeat-like_dom_sf"/>
</dbReference>
<keyword evidence="5" id="KW-1185">Reference proteome</keyword>
<dbReference type="HOGENOM" id="CLU_000288_57_18_1"/>
<dbReference type="Proteomes" id="UP000054538">
    <property type="component" value="Unassembled WGS sequence"/>
</dbReference>
<dbReference type="PROSITE" id="PS50082">
    <property type="entry name" value="WD_REPEATS_2"/>
    <property type="match status" value="2"/>
</dbReference>
<evidence type="ECO:0000256" key="3">
    <source>
        <dbReference type="PROSITE-ProRule" id="PRU00221"/>
    </source>
</evidence>
<sequence>MSNASEKSVDLTGSAKPLTTMSGREVTYLGYSLPARGERVVSCSEDKTVRIWDVESGKQQGTPMEHKGWLESLALPRDGGRIVSGGGDSKIHVWDVETQETVEEWRGHANAIQCIAMSPDGQPGASGDVDGEIMIRADEGGRRNRTFS</sequence>
<dbReference type="EMBL" id="KN825025">
    <property type="protein sequence ID" value="KIK95722.1"/>
    <property type="molecule type" value="Genomic_DNA"/>
</dbReference>
<evidence type="ECO:0000256" key="1">
    <source>
        <dbReference type="ARBA" id="ARBA00022574"/>
    </source>
</evidence>
<name>A0A0D0DE58_9AGAM</name>
<protein>
    <submittedName>
        <fullName evidence="4">Uncharacterized protein</fullName>
    </submittedName>
</protein>
<dbReference type="PANTHER" id="PTHR19848:SF8">
    <property type="entry name" value="F-BOX AND WD REPEAT DOMAIN CONTAINING 7"/>
    <property type="match status" value="1"/>
</dbReference>
<dbReference type="STRING" id="930991.A0A0D0DE58"/>
<dbReference type="SUPFAM" id="SSF50978">
    <property type="entry name" value="WD40 repeat-like"/>
    <property type="match status" value="1"/>
</dbReference>
<reference evidence="5" key="2">
    <citation type="submission" date="2015-01" db="EMBL/GenBank/DDBJ databases">
        <title>Evolutionary Origins and Diversification of the Mycorrhizal Mutualists.</title>
        <authorList>
            <consortium name="DOE Joint Genome Institute"/>
            <consortium name="Mycorrhizal Genomics Consortium"/>
            <person name="Kohler A."/>
            <person name="Kuo A."/>
            <person name="Nagy L.G."/>
            <person name="Floudas D."/>
            <person name="Copeland A."/>
            <person name="Barry K.W."/>
            <person name="Cichocki N."/>
            <person name="Veneault-Fourrey C."/>
            <person name="LaButti K."/>
            <person name="Lindquist E.A."/>
            <person name="Lipzen A."/>
            <person name="Lundell T."/>
            <person name="Morin E."/>
            <person name="Murat C."/>
            <person name="Riley R."/>
            <person name="Ohm R."/>
            <person name="Sun H."/>
            <person name="Tunlid A."/>
            <person name="Henrissat B."/>
            <person name="Grigoriev I.V."/>
            <person name="Hibbett D.S."/>
            <person name="Martin F."/>
        </authorList>
    </citation>
    <scope>NUCLEOTIDE SEQUENCE [LARGE SCALE GENOMIC DNA]</scope>
    <source>
        <strain evidence="5">Ve08.2h10</strain>
    </source>
</reference>
<accession>A0A0D0DE58</accession>
<organism evidence="4 5">
    <name type="scientific">Paxillus rubicundulus Ve08.2h10</name>
    <dbReference type="NCBI Taxonomy" id="930991"/>
    <lineage>
        <taxon>Eukaryota</taxon>
        <taxon>Fungi</taxon>
        <taxon>Dikarya</taxon>
        <taxon>Basidiomycota</taxon>
        <taxon>Agaricomycotina</taxon>
        <taxon>Agaricomycetes</taxon>
        <taxon>Agaricomycetidae</taxon>
        <taxon>Boletales</taxon>
        <taxon>Paxilineae</taxon>
        <taxon>Paxillaceae</taxon>
        <taxon>Paxillus</taxon>
    </lineage>
</organism>
<dbReference type="Gene3D" id="2.130.10.10">
    <property type="entry name" value="YVTN repeat-like/Quinoprotein amine dehydrogenase"/>
    <property type="match status" value="1"/>
</dbReference>
<dbReference type="SMART" id="SM00320">
    <property type="entry name" value="WD40"/>
    <property type="match status" value="3"/>
</dbReference>
<feature type="repeat" description="WD" evidence="3">
    <location>
        <begin position="63"/>
        <end position="104"/>
    </location>
</feature>
<dbReference type="InterPro" id="IPR019775">
    <property type="entry name" value="WD40_repeat_CS"/>
</dbReference>
<dbReference type="AlphaFoldDB" id="A0A0D0DE58"/>
<evidence type="ECO:0000313" key="4">
    <source>
        <dbReference type="EMBL" id="KIK95722.1"/>
    </source>
</evidence>
<proteinExistence type="predicted"/>
<dbReference type="Pfam" id="PF00400">
    <property type="entry name" value="WD40"/>
    <property type="match status" value="3"/>
</dbReference>
<gene>
    <name evidence="4" type="ORF">PAXRUDRAFT_364872</name>
</gene>
<dbReference type="PROSITE" id="PS00678">
    <property type="entry name" value="WD_REPEATS_1"/>
    <property type="match status" value="2"/>
</dbReference>
<dbReference type="PROSITE" id="PS50294">
    <property type="entry name" value="WD_REPEATS_REGION"/>
    <property type="match status" value="1"/>
</dbReference>
<dbReference type="OrthoDB" id="3267146at2759"/>
<keyword evidence="1 3" id="KW-0853">WD repeat</keyword>
<feature type="repeat" description="WD" evidence="3">
    <location>
        <begin position="21"/>
        <end position="62"/>
    </location>
</feature>
<keyword evidence="2" id="KW-0677">Repeat</keyword>
<dbReference type="PANTHER" id="PTHR19848">
    <property type="entry name" value="WD40 REPEAT PROTEIN"/>
    <property type="match status" value="1"/>
</dbReference>
<dbReference type="InParanoid" id="A0A0D0DE58"/>
<dbReference type="InterPro" id="IPR001680">
    <property type="entry name" value="WD40_rpt"/>
</dbReference>
<dbReference type="InterPro" id="IPR036322">
    <property type="entry name" value="WD40_repeat_dom_sf"/>
</dbReference>
<reference evidence="4 5" key="1">
    <citation type="submission" date="2014-04" db="EMBL/GenBank/DDBJ databases">
        <authorList>
            <consortium name="DOE Joint Genome Institute"/>
            <person name="Kuo A."/>
            <person name="Kohler A."/>
            <person name="Jargeat P."/>
            <person name="Nagy L.G."/>
            <person name="Floudas D."/>
            <person name="Copeland A."/>
            <person name="Barry K.W."/>
            <person name="Cichocki N."/>
            <person name="Veneault-Fourrey C."/>
            <person name="LaButti K."/>
            <person name="Lindquist E.A."/>
            <person name="Lipzen A."/>
            <person name="Lundell T."/>
            <person name="Morin E."/>
            <person name="Murat C."/>
            <person name="Sun H."/>
            <person name="Tunlid A."/>
            <person name="Henrissat B."/>
            <person name="Grigoriev I.V."/>
            <person name="Hibbett D.S."/>
            <person name="Martin F."/>
            <person name="Nordberg H.P."/>
            <person name="Cantor M.N."/>
            <person name="Hua S.X."/>
        </authorList>
    </citation>
    <scope>NUCLEOTIDE SEQUENCE [LARGE SCALE GENOMIC DNA]</scope>
    <source>
        <strain evidence="4 5">Ve08.2h10</strain>
    </source>
</reference>